<dbReference type="PIRSF" id="PIRSF002741">
    <property type="entry name" value="MppA"/>
    <property type="match status" value="1"/>
</dbReference>
<dbReference type="AlphaFoldDB" id="A0A2S0WHT7"/>
<dbReference type="Gene3D" id="3.90.76.10">
    <property type="entry name" value="Dipeptide-binding Protein, Domain 1"/>
    <property type="match status" value="1"/>
</dbReference>
<evidence type="ECO:0000313" key="4">
    <source>
        <dbReference type="EMBL" id="AWB90854.1"/>
    </source>
</evidence>
<keyword evidence="5" id="KW-1185">Reference proteome</keyword>
<accession>A0A5F2EP28</accession>
<dbReference type="PANTHER" id="PTHR30290:SF9">
    <property type="entry name" value="OLIGOPEPTIDE-BINDING PROTEIN APPA"/>
    <property type="match status" value="1"/>
</dbReference>
<evidence type="ECO:0000313" key="5">
    <source>
        <dbReference type="Proteomes" id="UP000244384"/>
    </source>
</evidence>
<dbReference type="InterPro" id="IPR030678">
    <property type="entry name" value="Peptide/Ni-bd"/>
</dbReference>
<dbReference type="GO" id="GO:0015833">
    <property type="term" value="P:peptide transport"/>
    <property type="evidence" value="ECO:0007669"/>
    <property type="project" value="TreeGrafter"/>
</dbReference>
<evidence type="ECO:0000256" key="1">
    <source>
        <dbReference type="ARBA" id="ARBA00005695"/>
    </source>
</evidence>
<dbReference type="GO" id="GO:0042597">
    <property type="term" value="C:periplasmic space"/>
    <property type="evidence" value="ECO:0007669"/>
    <property type="project" value="UniProtKB-ARBA"/>
</dbReference>
<dbReference type="Proteomes" id="UP000244384">
    <property type="component" value="Chromosome"/>
</dbReference>
<protein>
    <submittedName>
        <fullName evidence="4">ABC transporter substrate-binding protein</fullName>
    </submittedName>
</protein>
<dbReference type="InterPro" id="IPR000914">
    <property type="entry name" value="SBP_5_dom"/>
</dbReference>
<dbReference type="PROSITE" id="PS51257">
    <property type="entry name" value="PROKAR_LIPOPROTEIN"/>
    <property type="match status" value="1"/>
</dbReference>
<dbReference type="RefSeq" id="WP_108576500.1">
    <property type="nucleotide sequence ID" value="NZ_CP026952.1"/>
</dbReference>
<organism evidence="4 5">
    <name type="scientific">Aeromicrobium chenweiae</name>
    <dbReference type="NCBI Taxonomy" id="2079793"/>
    <lineage>
        <taxon>Bacteria</taxon>
        <taxon>Bacillati</taxon>
        <taxon>Actinomycetota</taxon>
        <taxon>Actinomycetes</taxon>
        <taxon>Propionibacteriales</taxon>
        <taxon>Nocardioidaceae</taxon>
        <taxon>Aeromicrobium</taxon>
    </lineage>
</organism>
<dbReference type="Gene3D" id="3.10.105.10">
    <property type="entry name" value="Dipeptide-binding Protein, Domain 3"/>
    <property type="match status" value="1"/>
</dbReference>
<dbReference type="Gene3D" id="3.40.190.10">
    <property type="entry name" value="Periplasmic binding protein-like II"/>
    <property type="match status" value="1"/>
</dbReference>
<dbReference type="SUPFAM" id="SSF53850">
    <property type="entry name" value="Periplasmic binding protein-like II"/>
    <property type="match status" value="1"/>
</dbReference>
<dbReference type="GO" id="GO:1904680">
    <property type="term" value="F:peptide transmembrane transporter activity"/>
    <property type="evidence" value="ECO:0007669"/>
    <property type="project" value="TreeGrafter"/>
</dbReference>
<dbReference type="OrthoDB" id="9764591at2"/>
<reference evidence="5" key="1">
    <citation type="submission" date="2018-01" db="EMBL/GenBank/DDBJ databases">
        <authorList>
            <person name="Li J."/>
        </authorList>
    </citation>
    <scope>NUCLEOTIDE SEQUENCE [LARGE SCALE GENOMIC DNA]</scope>
    <source>
        <strain evidence="5">592</strain>
    </source>
</reference>
<evidence type="ECO:0000256" key="3">
    <source>
        <dbReference type="ARBA" id="ARBA00022729"/>
    </source>
</evidence>
<dbReference type="GO" id="GO:0043190">
    <property type="term" value="C:ATP-binding cassette (ABC) transporter complex"/>
    <property type="evidence" value="ECO:0007669"/>
    <property type="project" value="InterPro"/>
</dbReference>
<dbReference type="PANTHER" id="PTHR30290">
    <property type="entry name" value="PERIPLASMIC BINDING COMPONENT OF ABC TRANSPORTER"/>
    <property type="match status" value="1"/>
</dbReference>
<comment type="similarity">
    <text evidence="1">Belongs to the bacterial solute-binding protein 5 family.</text>
</comment>
<keyword evidence="2" id="KW-0813">Transport</keyword>
<gene>
    <name evidence="4" type="ORF">C3E78_00625</name>
</gene>
<dbReference type="Pfam" id="PF00496">
    <property type="entry name" value="SBP_bac_5"/>
    <property type="match status" value="1"/>
</dbReference>
<proteinExistence type="inferred from homology"/>
<accession>A0A2S0WHT7</accession>
<dbReference type="InterPro" id="IPR039424">
    <property type="entry name" value="SBP_5"/>
</dbReference>
<evidence type="ECO:0000256" key="2">
    <source>
        <dbReference type="ARBA" id="ARBA00022448"/>
    </source>
</evidence>
<dbReference type="EMBL" id="CP026952">
    <property type="protein sequence ID" value="AWB90854.1"/>
    <property type="molecule type" value="Genomic_DNA"/>
</dbReference>
<keyword evidence="3" id="KW-0732">Signal</keyword>
<name>A0A2S0WHT7_9ACTN</name>
<dbReference type="KEGG" id="aez:C3E78_00625"/>
<sequence length="516" mass="55247">MNPLHGKPRRIARLTSAAAALVMATSLAACSGSSSGGGSSSDDPLRISIASDVVSLDPQLQGDLTSMSVADNIFDTLTVRDADNKLSPGLATKWEQVDPLTWRFTIRTGVKFQNGEALDANAVAYSINRLLDPATKSPIVELVNVKQAKAVDATTVDFQMKTPDPVIPAKVSLFGGVIVPPKYIEEKGADGFAQHPVGSGPYEFVSRKRDNEIVLKANPTYWGSKPKIKNVVFKVMPTPASAVAALQSGEVDIITGVTKDAMNQLGSGGDTKVQSKPGIRTYTVNMDTRTDGPLSKKEVRTALNYAVDAPTLIKTVMAGDAKRTATMIPEGVFGLDPSVKPFEHDPAKAKQLLADAGYPKGFSTTISASSVDSSLVQAISGQLAEVGVKAKVRLIDPVTAKSEIITLNGRKDGGMYLFANSGWTLDATSFTQSVLKSDRRSSRWSNDTADKLVTTEETSVDSDERKKAFSDLQKLLVEESPYVYLFAINNTYATRSNIDWTMPVTGIFALSSASRK</sequence>